<evidence type="ECO:0000256" key="5">
    <source>
        <dbReference type="ARBA" id="ARBA00023136"/>
    </source>
</evidence>
<feature type="transmembrane region" description="Helical" evidence="6">
    <location>
        <begin position="199"/>
        <end position="216"/>
    </location>
</feature>
<gene>
    <name evidence="7" type="ORF">SAMN02982917_5640</name>
</gene>
<feature type="transmembrane region" description="Helical" evidence="6">
    <location>
        <begin position="38"/>
        <end position="62"/>
    </location>
</feature>
<dbReference type="RefSeq" id="WP_085090357.1">
    <property type="nucleotide sequence ID" value="NZ_FXAK01000007.1"/>
</dbReference>
<dbReference type="Pfam" id="PF01810">
    <property type="entry name" value="LysE"/>
    <property type="match status" value="1"/>
</dbReference>
<comment type="subcellular location">
    <subcellularLocation>
        <location evidence="1">Cell membrane</location>
        <topology evidence="1">Multi-pass membrane protein</topology>
    </subcellularLocation>
</comment>
<dbReference type="EMBL" id="FXAK01000007">
    <property type="protein sequence ID" value="SMF83928.1"/>
    <property type="molecule type" value="Genomic_DNA"/>
</dbReference>
<sequence>MDGMISGLVLGLSVAAPVGPMGMLCIERTLAGGFRPGFAAGLGAATVHALYAALVTAGLVHIAPAAGIWNLYGRIAAAAFLLWIGWRMLSRSLERTALSATGPDLSLPVPVASPKRAVEGTIGNYAAAVALSLTNPVTLSFFMMLVPAIPAEAQPQAGWAEVLSLPAGVFAGSSLWWLVLSGAVGLARARVTARAIGRINRTCGLAIVALALFIAVRPGA</sequence>
<feature type="transmembrane region" description="Helical" evidence="6">
    <location>
        <begin position="68"/>
        <end position="86"/>
    </location>
</feature>
<dbReference type="STRING" id="286727.SAMN02982917_5640"/>
<organism evidence="7 8">
    <name type="scientific">Azospirillum oryzae</name>
    <dbReference type="NCBI Taxonomy" id="286727"/>
    <lineage>
        <taxon>Bacteria</taxon>
        <taxon>Pseudomonadati</taxon>
        <taxon>Pseudomonadota</taxon>
        <taxon>Alphaproteobacteria</taxon>
        <taxon>Rhodospirillales</taxon>
        <taxon>Azospirillaceae</taxon>
        <taxon>Azospirillum</taxon>
    </lineage>
</organism>
<dbReference type="PANTHER" id="PTHR30086">
    <property type="entry name" value="ARGININE EXPORTER PROTEIN ARGO"/>
    <property type="match status" value="1"/>
</dbReference>
<evidence type="ECO:0000256" key="2">
    <source>
        <dbReference type="ARBA" id="ARBA00022475"/>
    </source>
</evidence>
<dbReference type="Proteomes" id="UP000192936">
    <property type="component" value="Unassembled WGS sequence"/>
</dbReference>
<evidence type="ECO:0000256" key="1">
    <source>
        <dbReference type="ARBA" id="ARBA00004651"/>
    </source>
</evidence>
<dbReference type="GO" id="GO:0005886">
    <property type="term" value="C:plasma membrane"/>
    <property type="evidence" value="ECO:0007669"/>
    <property type="project" value="UniProtKB-SubCell"/>
</dbReference>
<dbReference type="PANTHER" id="PTHR30086:SF20">
    <property type="entry name" value="ARGININE EXPORTER PROTEIN ARGO-RELATED"/>
    <property type="match status" value="1"/>
</dbReference>
<dbReference type="GO" id="GO:0015171">
    <property type="term" value="F:amino acid transmembrane transporter activity"/>
    <property type="evidence" value="ECO:0007669"/>
    <property type="project" value="TreeGrafter"/>
</dbReference>
<protein>
    <submittedName>
        <fullName evidence="7">Threonine/homoserine/homoserine lactone efflux protein</fullName>
    </submittedName>
</protein>
<evidence type="ECO:0000256" key="3">
    <source>
        <dbReference type="ARBA" id="ARBA00022692"/>
    </source>
</evidence>
<dbReference type="InterPro" id="IPR001123">
    <property type="entry name" value="LeuE-type"/>
</dbReference>
<evidence type="ECO:0000313" key="8">
    <source>
        <dbReference type="Proteomes" id="UP000192936"/>
    </source>
</evidence>
<evidence type="ECO:0000256" key="6">
    <source>
        <dbReference type="SAM" id="Phobius"/>
    </source>
</evidence>
<keyword evidence="5 6" id="KW-0472">Membrane</keyword>
<keyword evidence="4 6" id="KW-1133">Transmembrane helix</keyword>
<evidence type="ECO:0000256" key="4">
    <source>
        <dbReference type="ARBA" id="ARBA00022989"/>
    </source>
</evidence>
<feature type="transmembrane region" description="Helical" evidence="6">
    <location>
        <begin position="6"/>
        <end position="26"/>
    </location>
</feature>
<accession>A0A1X7HDT8</accession>
<feature type="transmembrane region" description="Helical" evidence="6">
    <location>
        <begin position="169"/>
        <end position="187"/>
    </location>
</feature>
<reference evidence="7 8" key="1">
    <citation type="submission" date="2017-04" db="EMBL/GenBank/DDBJ databases">
        <authorList>
            <person name="Afonso C.L."/>
            <person name="Miller P.J."/>
            <person name="Scott M.A."/>
            <person name="Spackman E."/>
            <person name="Goraichik I."/>
            <person name="Dimitrov K.M."/>
            <person name="Suarez D.L."/>
            <person name="Swayne D.E."/>
        </authorList>
    </citation>
    <scope>NUCLEOTIDE SEQUENCE [LARGE SCALE GENOMIC DNA]</scope>
    <source>
        <strain evidence="7 8">A2P</strain>
    </source>
</reference>
<evidence type="ECO:0000313" key="7">
    <source>
        <dbReference type="EMBL" id="SMF83928.1"/>
    </source>
</evidence>
<keyword evidence="3 6" id="KW-0812">Transmembrane</keyword>
<feature type="transmembrane region" description="Helical" evidence="6">
    <location>
        <begin position="125"/>
        <end position="149"/>
    </location>
</feature>
<dbReference type="AlphaFoldDB" id="A0A1X7HDT8"/>
<proteinExistence type="predicted"/>
<name>A0A1X7HDT8_9PROT</name>
<keyword evidence="2" id="KW-1003">Cell membrane</keyword>
<dbReference type="OrthoDB" id="7874789at2"/>